<sequence>MVPVVVLAIAGYAWFKLSRQSSTTFPSPPSQTQAEAFARQDALRYTTDEICDDYRNWPVVYDFDAPVYTETKYTLALMEALANAGFVTRTVVPHRNAGPVQFYPHEKRIYDIAPQAKPYVREQRNQTGTSGAGGASKALCFGRYVYDSFTSLEADFFVGDSSDRSRINGSVYKDLDGAYRTDVRYSIRAAQGFDEWANSIDMQLHGHKVRNEAEYYPFRQLGDMMIWGTGLEKYVSLEYSEGKWKFAPKS</sequence>
<name>A0A6P2JYU4_9BURK</name>
<organism evidence="1 2">
    <name type="scientific">Burkholderia aenigmatica</name>
    <dbReference type="NCBI Taxonomy" id="2015348"/>
    <lineage>
        <taxon>Bacteria</taxon>
        <taxon>Pseudomonadati</taxon>
        <taxon>Pseudomonadota</taxon>
        <taxon>Betaproteobacteria</taxon>
        <taxon>Burkholderiales</taxon>
        <taxon>Burkholderiaceae</taxon>
        <taxon>Burkholderia</taxon>
        <taxon>Burkholderia cepacia complex</taxon>
    </lineage>
</organism>
<proteinExistence type="predicted"/>
<dbReference type="Proteomes" id="UP000494261">
    <property type="component" value="Unassembled WGS sequence"/>
</dbReference>
<reference evidence="1 2" key="1">
    <citation type="submission" date="2019-09" db="EMBL/GenBank/DDBJ databases">
        <authorList>
            <person name="Depoorter E."/>
        </authorList>
    </citation>
    <scope>NUCLEOTIDE SEQUENCE [LARGE SCALE GENOMIC DNA]</scope>
    <source>
        <strain evidence="1">LMG 13014</strain>
    </source>
</reference>
<accession>A0A6P2JYU4</accession>
<dbReference type="AlphaFoldDB" id="A0A6P2JYU4"/>
<evidence type="ECO:0000313" key="1">
    <source>
        <dbReference type="EMBL" id="VWB48292.1"/>
    </source>
</evidence>
<dbReference type="EMBL" id="CABVQC010000011">
    <property type="protein sequence ID" value="VWB48292.1"/>
    <property type="molecule type" value="Genomic_DNA"/>
</dbReference>
<gene>
    <name evidence="1" type="ORF">BLA13014_02072</name>
</gene>
<protein>
    <submittedName>
        <fullName evidence="1">Uncharacterized protein</fullName>
    </submittedName>
</protein>
<evidence type="ECO:0000313" key="2">
    <source>
        <dbReference type="Proteomes" id="UP000494261"/>
    </source>
</evidence>